<evidence type="ECO:0000256" key="2">
    <source>
        <dbReference type="ARBA" id="ARBA00012438"/>
    </source>
</evidence>
<dbReference type="PANTHER" id="PTHR43711:SF1">
    <property type="entry name" value="HISTIDINE KINASE 1"/>
    <property type="match status" value="1"/>
</dbReference>
<protein>
    <recommendedName>
        <fullName evidence="2">histidine kinase</fullName>
        <ecNumber evidence="2">2.7.13.3</ecNumber>
    </recommendedName>
</protein>
<dbReference type="EMBL" id="BIMW01000034">
    <property type="protein sequence ID" value="GCE92688.1"/>
    <property type="molecule type" value="Genomic_DNA"/>
</dbReference>
<dbReference type="GO" id="GO:0016301">
    <property type="term" value="F:kinase activity"/>
    <property type="evidence" value="ECO:0007669"/>
    <property type="project" value="UniProtKB-KW"/>
</dbReference>
<keyword evidence="3" id="KW-0808">Transferase</keyword>
<keyword evidence="5" id="KW-0902">Two-component regulatory system</keyword>
<evidence type="ECO:0000256" key="5">
    <source>
        <dbReference type="ARBA" id="ARBA00023012"/>
    </source>
</evidence>
<dbReference type="EC" id="2.7.13.3" evidence="2"/>
<keyword evidence="6" id="KW-0812">Transmembrane</keyword>
<evidence type="ECO:0000256" key="6">
    <source>
        <dbReference type="SAM" id="Phobius"/>
    </source>
</evidence>
<dbReference type="Proteomes" id="UP000326169">
    <property type="component" value="Unassembled WGS sequence"/>
</dbReference>
<proteinExistence type="predicted"/>
<keyword evidence="6" id="KW-0472">Membrane</keyword>
<evidence type="ECO:0000313" key="8">
    <source>
        <dbReference type="EMBL" id="GCE92688.1"/>
    </source>
</evidence>
<keyword evidence="4 8" id="KW-0418">Kinase</keyword>
<dbReference type="InterPro" id="IPR036097">
    <property type="entry name" value="HisK_dim/P_sf"/>
</dbReference>
<evidence type="ECO:0000256" key="4">
    <source>
        <dbReference type="ARBA" id="ARBA00022777"/>
    </source>
</evidence>
<dbReference type="SUPFAM" id="SSF47384">
    <property type="entry name" value="Homodimeric domain of signal transducing histidine kinase"/>
    <property type="match status" value="1"/>
</dbReference>
<comment type="caution">
    <text evidence="8">The sequence shown here is derived from an EMBL/GenBank/DDBJ whole genome shotgun (WGS) entry which is preliminary data.</text>
</comment>
<accession>A0A5M3T3Y2</accession>
<dbReference type="CDD" id="cd00082">
    <property type="entry name" value="HisKA"/>
    <property type="match status" value="1"/>
</dbReference>
<evidence type="ECO:0000259" key="7">
    <source>
        <dbReference type="SMART" id="SM00388"/>
    </source>
</evidence>
<name>A0A5M3T3Y2_LIMPL</name>
<dbReference type="InterPro" id="IPR050736">
    <property type="entry name" value="Sensor_HK_Regulatory"/>
</dbReference>
<dbReference type="Gene3D" id="1.10.287.130">
    <property type="match status" value="1"/>
</dbReference>
<keyword evidence="6" id="KW-1133">Transmembrane helix</keyword>
<evidence type="ECO:0000256" key="3">
    <source>
        <dbReference type="ARBA" id="ARBA00022679"/>
    </source>
</evidence>
<evidence type="ECO:0000256" key="1">
    <source>
        <dbReference type="ARBA" id="ARBA00000085"/>
    </source>
</evidence>
<comment type="catalytic activity">
    <reaction evidence="1">
        <text>ATP + protein L-histidine = ADP + protein N-phospho-L-histidine.</text>
        <dbReference type="EC" id="2.7.13.3"/>
    </reaction>
</comment>
<dbReference type="PANTHER" id="PTHR43711">
    <property type="entry name" value="TWO-COMPONENT HISTIDINE KINASE"/>
    <property type="match status" value="1"/>
</dbReference>
<dbReference type="Pfam" id="PF00512">
    <property type="entry name" value="HisKA"/>
    <property type="match status" value="1"/>
</dbReference>
<dbReference type="SMART" id="SM00388">
    <property type="entry name" value="HisKA"/>
    <property type="match status" value="1"/>
</dbReference>
<evidence type="ECO:0000313" key="9">
    <source>
        <dbReference type="Proteomes" id="UP000326169"/>
    </source>
</evidence>
<reference evidence="8 9" key="1">
    <citation type="journal article" date="2019" name="J Genomics">
        <title>The Draft Genome of a Hydrogen-producing Cyanobacterium, Arthrospira platensis NIES-46.</title>
        <authorList>
            <person name="Suzuki S."/>
            <person name="Yamaguchi H."/>
            <person name="Kawachi M."/>
        </authorList>
    </citation>
    <scope>NUCLEOTIDE SEQUENCE [LARGE SCALE GENOMIC DNA]</scope>
    <source>
        <strain evidence="8 9">NIES-46</strain>
    </source>
</reference>
<sequence>MFDAEVNRMRWILGLGFPLALGLVVVAGWWLSGLAMQPIYQSYQQQQQFTANPDHELRSPLRTLLATIEAILRVPPSNPQQMQAMLQTLERQGRRLSHLIADLLFLSTLEHQSSSQAFKPCCLNDLIHDLTEEYAEFATRRGNSSNARSSGSGNLCVR</sequence>
<feature type="domain" description="Signal transduction histidine kinase dimerisation/phosphoacceptor" evidence="7">
    <location>
        <begin position="45"/>
        <end position="112"/>
    </location>
</feature>
<feature type="transmembrane region" description="Helical" evidence="6">
    <location>
        <begin position="12"/>
        <end position="31"/>
    </location>
</feature>
<organism evidence="8 9">
    <name type="scientific">Limnospira platensis NIES-46</name>
    <dbReference type="NCBI Taxonomy" id="1236695"/>
    <lineage>
        <taxon>Bacteria</taxon>
        <taxon>Bacillati</taxon>
        <taxon>Cyanobacteriota</taxon>
        <taxon>Cyanophyceae</taxon>
        <taxon>Oscillatoriophycideae</taxon>
        <taxon>Oscillatoriales</taxon>
        <taxon>Sirenicapillariaceae</taxon>
        <taxon>Limnospira</taxon>
    </lineage>
</organism>
<dbReference type="InterPro" id="IPR003661">
    <property type="entry name" value="HisK_dim/P_dom"/>
</dbReference>
<keyword evidence="9" id="KW-1185">Reference proteome</keyword>
<gene>
    <name evidence="8" type="ORF">NIES46_07290</name>
</gene>